<proteinExistence type="predicted"/>
<evidence type="ECO:0000313" key="2">
    <source>
        <dbReference type="Proteomes" id="UP001148629"/>
    </source>
</evidence>
<dbReference type="Proteomes" id="UP001148629">
    <property type="component" value="Unassembled WGS sequence"/>
</dbReference>
<name>A0ACC1T0U4_9HYPO</name>
<evidence type="ECO:0000313" key="1">
    <source>
        <dbReference type="EMBL" id="KAJ3550220.1"/>
    </source>
</evidence>
<gene>
    <name evidence="1" type="ORF">NM208_g113</name>
</gene>
<reference evidence="1" key="1">
    <citation type="submission" date="2022-08" db="EMBL/GenBank/DDBJ databases">
        <title>Genome Sequence of Fusarium decemcellulare.</title>
        <authorList>
            <person name="Buettner E."/>
        </authorList>
    </citation>
    <scope>NUCLEOTIDE SEQUENCE</scope>
    <source>
        <strain evidence="1">Babe19</strain>
    </source>
</reference>
<accession>A0ACC1T0U4</accession>
<comment type="caution">
    <text evidence="1">The sequence shown here is derived from an EMBL/GenBank/DDBJ whole genome shotgun (WGS) entry which is preliminary data.</text>
</comment>
<dbReference type="EMBL" id="JANRMS010000005">
    <property type="protein sequence ID" value="KAJ3550220.1"/>
    <property type="molecule type" value="Genomic_DNA"/>
</dbReference>
<protein>
    <submittedName>
        <fullName evidence="1">Uncharacterized protein</fullName>
    </submittedName>
</protein>
<organism evidence="1 2">
    <name type="scientific">Fusarium decemcellulare</name>
    <dbReference type="NCBI Taxonomy" id="57161"/>
    <lineage>
        <taxon>Eukaryota</taxon>
        <taxon>Fungi</taxon>
        <taxon>Dikarya</taxon>
        <taxon>Ascomycota</taxon>
        <taxon>Pezizomycotina</taxon>
        <taxon>Sordariomycetes</taxon>
        <taxon>Hypocreomycetidae</taxon>
        <taxon>Hypocreales</taxon>
        <taxon>Nectriaceae</taxon>
        <taxon>Fusarium</taxon>
        <taxon>Fusarium decemcellulare species complex</taxon>
    </lineage>
</organism>
<keyword evidence="2" id="KW-1185">Reference proteome</keyword>
<sequence>MTAAPSKRRIQLFNPASRVTGDFPQFSRLPAELRRMVWEQELGYERFLRVDLQTATPTRRITRNYNVVLEGQAISKLFHVCSGSRYLALDFYRVHVPCRYHHRSRKRNGTFYFNPELDTVGITGAEHLADFAHKLWSHDKQHVGLINVALNPSISDKFWSFENRLRGRPPSDVPLLKQVVSRFERVIFMCDGGRDGLFLGPPSGRQTSALEQHGVHRALPIMATIPRFDRLPQDPRPIERLQKGIHFHFYKSRVEFQGWLSLLNAWGVQFNHPVDYHIMVTYEGCEAKINNRDDALRWVREENKLWKSAFRRKQRNGDVGQEVVVEEPEQVAQPVIGFWLFPMDALPPLSSGFLAQPWRQPWMATDTIDMSKPKPQLCLMHLP</sequence>